<dbReference type="Proteomes" id="UP000507470">
    <property type="component" value="Unassembled WGS sequence"/>
</dbReference>
<proteinExistence type="predicted"/>
<dbReference type="GO" id="GO:0035556">
    <property type="term" value="P:intracellular signal transduction"/>
    <property type="evidence" value="ECO:0007669"/>
    <property type="project" value="InterPro"/>
</dbReference>
<sequence length="361" mass="40008">MELVNPNASKECIIQSLQWCVNMGHNDILKALLMTHFSSSKLSDMSEICSDLLIRAVSNGSCDLLKLLLPYVDDHFLSNKDNTMGKNYLSKMLCHAVAKGNKQTVELLLNRGANVNVFYEGKPLLHVAMHAGRSEIAKELIKNGANIDAALMPAIFSTMDNKEDVVGLLLQHGADPKLYGNNGRQPIHVAAAHSAAIIEKLVDVGCDVNTQDPIHGDTPLHVACSMCCTETVEALIRCGAKFNVLNNQGETPLHKLLKFATDNHDFHSQSRQKLAKYLVKLGFTVTTQSKVRTPKNKRGRDKVYDVYTKLMSTSKSIFTLQELCRLKMRDSIHTQTPNASIDSLDIPVSLITYLKFGNEFQ</sequence>
<dbReference type="PANTHER" id="PTHR24189:SF50">
    <property type="entry name" value="ANKYRIN REPEAT AND SOCS BOX PROTEIN 2"/>
    <property type="match status" value="1"/>
</dbReference>
<keyword evidence="6" id="KW-1185">Reference proteome</keyword>
<evidence type="ECO:0000259" key="4">
    <source>
        <dbReference type="PROSITE" id="PS50225"/>
    </source>
</evidence>
<dbReference type="SMART" id="SM00248">
    <property type="entry name" value="ANK"/>
    <property type="match status" value="8"/>
</dbReference>
<accession>A0A6J8AS69</accession>
<dbReference type="SMART" id="SM00969">
    <property type="entry name" value="SOCS_box"/>
    <property type="match status" value="1"/>
</dbReference>
<evidence type="ECO:0000256" key="2">
    <source>
        <dbReference type="ARBA" id="ARBA00023043"/>
    </source>
</evidence>
<dbReference type="Pfam" id="PF07525">
    <property type="entry name" value="SOCS_box"/>
    <property type="match status" value="1"/>
</dbReference>
<evidence type="ECO:0000313" key="5">
    <source>
        <dbReference type="EMBL" id="CAC5372806.1"/>
    </source>
</evidence>
<keyword evidence="1" id="KW-0677">Repeat</keyword>
<dbReference type="OrthoDB" id="194358at2759"/>
<reference evidence="5 6" key="1">
    <citation type="submission" date="2020-06" db="EMBL/GenBank/DDBJ databases">
        <authorList>
            <person name="Li R."/>
            <person name="Bekaert M."/>
        </authorList>
    </citation>
    <scope>NUCLEOTIDE SEQUENCE [LARGE SCALE GENOMIC DNA]</scope>
    <source>
        <strain evidence="6">wild</strain>
    </source>
</reference>
<dbReference type="CDD" id="cd03587">
    <property type="entry name" value="SOCS"/>
    <property type="match status" value="1"/>
</dbReference>
<dbReference type="InterPro" id="IPR036036">
    <property type="entry name" value="SOCS_box-like_dom_sf"/>
</dbReference>
<feature type="repeat" description="ANK" evidence="3">
    <location>
        <begin position="215"/>
        <end position="247"/>
    </location>
</feature>
<dbReference type="PROSITE" id="PS50297">
    <property type="entry name" value="ANK_REP_REGION"/>
    <property type="match status" value="2"/>
</dbReference>
<evidence type="ECO:0000256" key="3">
    <source>
        <dbReference type="PROSITE-ProRule" id="PRU00023"/>
    </source>
</evidence>
<dbReference type="Gene3D" id="1.25.40.20">
    <property type="entry name" value="Ankyrin repeat-containing domain"/>
    <property type="match status" value="1"/>
</dbReference>
<name>A0A6J8AS69_MYTCO</name>
<dbReference type="Pfam" id="PF12796">
    <property type="entry name" value="Ank_2"/>
    <property type="match status" value="2"/>
</dbReference>
<dbReference type="InterPro" id="IPR050745">
    <property type="entry name" value="Multifunctional_regulatory"/>
</dbReference>
<gene>
    <name evidence="5" type="ORF">MCOR_10792</name>
</gene>
<feature type="domain" description="SOCS box" evidence="4">
    <location>
        <begin position="310"/>
        <end position="355"/>
    </location>
</feature>
<dbReference type="AlphaFoldDB" id="A0A6J8AS69"/>
<dbReference type="PROSITE" id="PS50225">
    <property type="entry name" value="SOCS"/>
    <property type="match status" value="1"/>
</dbReference>
<evidence type="ECO:0000313" key="6">
    <source>
        <dbReference type="Proteomes" id="UP000507470"/>
    </source>
</evidence>
<dbReference type="PROSITE" id="PS50088">
    <property type="entry name" value="ANK_REPEAT"/>
    <property type="match status" value="2"/>
</dbReference>
<dbReference type="InterPro" id="IPR036770">
    <property type="entry name" value="Ankyrin_rpt-contain_sf"/>
</dbReference>
<dbReference type="SUPFAM" id="SSF158235">
    <property type="entry name" value="SOCS box-like"/>
    <property type="match status" value="1"/>
</dbReference>
<keyword evidence="2 3" id="KW-0040">ANK repeat</keyword>
<organism evidence="5 6">
    <name type="scientific">Mytilus coruscus</name>
    <name type="common">Sea mussel</name>
    <dbReference type="NCBI Taxonomy" id="42192"/>
    <lineage>
        <taxon>Eukaryota</taxon>
        <taxon>Metazoa</taxon>
        <taxon>Spiralia</taxon>
        <taxon>Lophotrochozoa</taxon>
        <taxon>Mollusca</taxon>
        <taxon>Bivalvia</taxon>
        <taxon>Autobranchia</taxon>
        <taxon>Pteriomorphia</taxon>
        <taxon>Mytilida</taxon>
        <taxon>Mytiloidea</taxon>
        <taxon>Mytilidae</taxon>
        <taxon>Mytilinae</taxon>
        <taxon>Mytilus</taxon>
    </lineage>
</organism>
<dbReference type="SUPFAM" id="SSF48403">
    <property type="entry name" value="Ankyrin repeat"/>
    <property type="match status" value="1"/>
</dbReference>
<feature type="repeat" description="ANK" evidence="3">
    <location>
        <begin position="120"/>
        <end position="152"/>
    </location>
</feature>
<protein>
    <recommendedName>
        <fullName evidence="4">SOCS box domain-containing protein</fullName>
    </recommendedName>
</protein>
<dbReference type="InterPro" id="IPR002110">
    <property type="entry name" value="Ankyrin_rpt"/>
</dbReference>
<evidence type="ECO:0000256" key="1">
    <source>
        <dbReference type="ARBA" id="ARBA00022737"/>
    </source>
</evidence>
<dbReference type="PANTHER" id="PTHR24189">
    <property type="entry name" value="MYOTROPHIN"/>
    <property type="match status" value="1"/>
</dbReference>
<dbReference type="EMBL" id="CACVKT020001865">
    <property type="protein sequence ID" value="CAC5372806.1"/>
    <property type="molecule type" value="Genomic_DNA"/>
</dbReference>
<dbReference type="InterPro" id="IPR001496">
    <property type="entry name" value="SOCS_box"/>
</dbReference>